<organism evidence="9 10">
    <name type="scientific">Coptis chinensis</name>
    <dbReference type="NCBI Taxonomy" id="261450"/>
    <lineage>
        <taxon>Eukaryota</taxon>
        <taxon>Viridiplantae</taxon>
        <taxon>Streptophyta</taxon>
        <taxon>Embryophyta</taxon>
        <taxon>Tracheophyta</taxon>
        <taxon>Spermatophyta</taxon>
        <taxon>Magnoliopsida</taxon>
        <taxon>Ranunculales</taxon>
        <taxon>Ranunculaceae</taxon>
        <taxon>Coptidoideae</taxon>
        <taxon>Coptis</taxon>
    </lineage>
</organism>
<sequence length="528" mass="60319">ARHVSVTYDSAPSQATLKTIFKSQSFCRTILFQHCATSSLLELFVSRLSQLEYLRVLDLSKLWTLSSLPPIFGRLKHLRYLNLSNMNIASLPKSVCNLRNLQILVLSYNLKLTTLPPSIGNLKQLRCLDLYQVGIRVLPESICCLTNLQTLNLQKCRNLKMLPKNLSKMRNLRKLVIGSDNYININMEDPVLTHMPLGIGELTCLKQLSTFVVSQLSGFAGIQELEKLDHLEGELTINGIQNVLDHRDAYKANLRSKKSLLKLHLRWPDGCSGIEIECNNSKEVLEALQPHSNIKELFIYGYPGDDYSIKVWNYKLHRCLFTLLGHLEYIQTVQFHHESPWIRSARDDQTIRIWNWQSRTCIAVLTGHVHYVMCAVFHPKEDLVVSASLDQTIRVWDICALRKKTVSPAGHDRGVNWALFYPTLPLIVSGADDRQIKLWRMNDMKAWEVETLRGHTNTVSCVMFHAKHDIIVSNSEDKKMNLIVAVFKLERERNAFSVLQEFEKVTGVAATASRLNFAARHLMSSTTI</sequence>
<dbReference type="PROSITE" id="PS00678">
    <property type="entry name" value="WD_REPEATS_1"/>
    <property type="match status" value="1"/>
</dbReference>
<evidence type="ECO:0000256" key="3">
    <source>
        <dbReference type="ARBA" id="ARBA00022614"/>
    </source>
</evidence>
<dbReference type="InterPro" id="IPR036322">
    <property type="entry name" value="WD40_repeat_dom_sf"/>
</dbReference>
<evidence type="ECO:0000313" key="9">
    <source>
        <dbReference type="EMBL" id="KAF9593678.1"/>
    </source>
</evidence>
<dbReference type="PANTHER" id="PTHR19876:SF1">
    <property type="entry name" value="COATOMER SUBUNIT ALPHA"/>
    <property type="match status" value="1"/>
</dbReference>
<protein>
    <submittedName>
        <fullName evidence="9">Uncharacterized protein</fullName>
    </submittedName>
</protein>
<dbReference type="InterPro" id="IPR020472">
    <property type="entry name" value="WD40_PAC1"/>
</dbReference>
<proteinExistence type="predicted"/>
<keyword evidence="2 6" id="KW-0853">WD repeat</keyword>
<keyword evidence="4" id="KW-0677">Repeat</keyword>
<evidence type="ECO:0000256" key="5">
    <source>
        <dbReference type="ARBA" id="ARBA00023329"/>
    </source>
</evidence>
<dbReference type="EMBL" id="JADFTS010000008">
    <property type="protein sequence ID" value="KAF9593678.1"/>
    <property type="molecule type" value="Genomic_DNA"/>
</dbReference>
<dbReference type="SMART" id="SM00369">
    <property type="entry name" value="LRR_TYP"/>
    <property type="match status" value="3"/>
</dbReference>
<dbReference type="GO" id="GO:0030126">
    <property type="term" value="C:COPI vesicle coat"/>
    <property type="evidence" value="ECO:0007669"/>
    <property type="project" value="TreeGrafter"/>
</dbReference>
<feature type="repeat" description="WD" evidence="6">
    <location>
        <begin position="365"/>
        <end position="398"/>
    </location>
</feature>
<dbReference type="Proteomes" id="UP000631114">
    <property type="component" value="Unassembled WGS sequence"/>
</dbReference>
<feature type="repeat" description="WD" evidence="6">
    <location>
        <begin position="408"/>
        <end position="449"/>
    </location>
</feature>
<evidence type="ECO:0000259" key="8">
    <source>
        <dbReference type="Pfam" id="PF25019"/>
    </source>
</evidence>
<keyword evidence="3" id="KW-0433">Leucine-rich repeat</keyword>
<dbReference type="Pfam" id="PF23598">
    <property type="entry name" value="LRR_14"/>
    <property type="match status" value="1"/>
</dbReference>
<evidence type="ECO:0000256" key="1">
    <source>
        <dbReference type="ARBA" id="ARBA00004156"/>
    </source>
</evidence>
<dbReference type="SMART" id="SM00320">
    <property type="entry name" value="WD40"/>
    <property type="match status" value="4"/>
</dbReference>
<dbReference type="Pfam" id="PF00400">
    <property type="entry name" value="WD40"/>
    <property type="match status" value="4"/>
</dbReference>
<dbReference type="Gene3D" id="3.80.10.10">
    <property type="entry name" value="Ribonuclease Inhibitor"/>
    <property type="match status" value="1"/>
</dbReference>
<dbReference type="Gene3D" id="2.130.10.10">
    <property type="entry name" value="YVTN repeat-like/Quinoprotein amine dehydrogenase"/>
    <property type="match status" value="1"/>
</dbReference>
<dbReference type="InterPro" id="IPR032675">
    <property type="entry name" value="LRR_dom_sf"/>
</dbReference>
<name>A0A835LFK0_9MAGN</name>
<dbReference type="InterPro" id="IPR003591">
    <property type="entry name" value="Leu-rich_rpt_typical-subtyp"/>
</dbReference>
<dbReference type="CDD" id="cd00200">
    <property type="entry name" value="WD40"/>
    <property type="match status" value="1"/>
</dbReference>
<dbReference type="InterPro" id="IPR056789">
    <property type="entry name" value="LRR_R13L1-DRL21"/>
</dbReference>
<evidence type="ECO:0000256" key="2">
    <source>
        <dbReference type="ARBA" id="ARBA00022574"/>
    </source>
</evidence>
<reference evidence="9 10" key="1">
    <citation type="submission" date="2020-10" db="EMBL/GenBank/DDBJ databases">
        <title>The Coptis chinensis genome and diversification of protoberbering-type alkaloids.</title>
        <authorList>
            <person name="Wang B."/>
            <person name="Shu S."/>
            <person name="Song C."/>
            <person name="Liu Y."/>
        </authorList>
    </citation>
    <scope>NUCLEOTIDE SEQUENCE [LARGE SCALE GENOMIC DNA]</scope>
    <source>
        <strain evidence="9">HL-2020</strain>
        <tissue evidence="9">Leaf</tissue>
    </source>
</reference>
<dbReference type="GO" id="GO:0006891">
    <property type="term" value="P:intra-Golgi vesicle-mediated transport"/>
    <property type="evidence" value="ECO:0007669"/>
    <property type="project" value="TreeGrafter"/>
</dbReference>
<dbReference type="AlphaFoldDB" id="A0A835LFK0"/>
<dbReference type="InterPro" id="IPR050844">
    <property type="entry name" value="Coatomer_complex_subunit"/>
</dbReference>
<gene>
    <name evidence="9" type="ORF">IFM89_024495</name>
</gene>
<comment type="caution">
    <text evidence="9">The sequence shown here is derived from an EMBL/GenBank/DDBJ whole genome shotgun (WGS) entry which is preliminary data.</text>
</comment>
<keyword evidence="10" id="KW-1185">Reference proteome</keyword>
<comment type="subcellular location">
    <subcellularLocation>
        <location evidence="1">Cytoplasmic vesicle membrane</location>
    </subcellularLocation>
</comment>
<keyword evidence="5" id="KW-0968">Cytoplasmic vesicle</keyword>
<feature type="domain" description="Disease resistance R13L4/SHOC-2-like LRR" evidence="7">
    <location>
        <begin position="46"/>
        <end position="130"/>
    </location>
</feature>
<dbReference type="PRINTS" id="PR00320">
    <property type="entry name" value="GPROTEINBRPT"/>
</dbReference>
<accession>A0A835LFK0</accession>
<dbReference type="PANTHER" id="PTHR19876">
    <property type="entry name" value="COATOMER"/>
    <property type="match status" value="1"/>
</dbReference>
<dbReference type="InterPro" id="IPR001680">
    <property type="entry name" value="WD40_rpt"/>
</dbReference>
<dbReference type="SUPFAM" id="SSF52047">
    <property type="entry name" value="RNI-like"/>
    <property type="match status" value="1"/>
</dbReference>
<feature type="non-terminal residue" evidence="9">
    <location>
        <position position="1"/>
    </location>
</feature>
<feature type="repeat" description="WD" evidence="6">
    <location>
        <begin position="452"/>
        <end position="482"/>
    </location>
</feature>
<dbReference type="InterPro" id="IPR055414">
    <property type="entry name" value="LRR_R13L4/SHOC2-like"/>
</dbReference>
<feature type="domain" description="R13L1/DRL21-like LRR repeat region" evidence="8">
    <location>
        <begin position="222"/>
        <end position="311"/>
    </location>
</feature>
<evidence type="ECO:0000256" key="4">
    <source>
        <dbReference type="ARBA" id="ARBA00022737"/>
    </source>
</evidence>
<dbReference type="Pfam" id="PF25019">
    <property type="entry name" value="LRR_R13L1-DRL21"/>
    <property type="match status" value="1"/>
</dbReference>
<dbReference type="OrthoDB" id="10261470at2759"/>
<dbReference type="InterPro" id="IPR019775">
    <property type="entry name" value="WD40_repeat_CS"/>
</dbReference>
<dbReference type="InterPro" id="IPR015943">
    <property type="entry name" value="WD40/YVTN_repeat-like_dom_sf"/>
</dbReference>
<dbReference type="PROSITE" id="PS50294">
    <property type="entry name" value="WD_REPEATS_REGION"/>
    <property type="match status" value="3"/>
</dbReference>
<dbReference type="GO" id="GO:0006886">
    <property type="term" value="P:intracellular protein transport"/>
    <property type="evidence" value="ECO:0007669"/>
    <property type="project" value="TreeGrafter"/>
</dbReference>
<evidence type="ECO:0000313" key="10">
    <source>
        <dbReference type="Proteomes" id="UP000631114"/>
    </source>
</evidence>
<dbReference type="GO" id="GO:0006888">
    <property type="term" value="P:endoplasmic reticulum to Golgi vesicle-mediated transport"/>
    <property type="evidence" value="ECO:0007669"/>
    <property type="project" value="TreeGrafter"/>
</dbReference>
<feature type="repeat" description="WD" evidence="6">
    <location>
        <begin position="323"/>
        <end position="364"/>
    </location>
</feature>
<dbReference type="GO" id="GO:0006890">
    <property type="term" value="P:retrograde vesicle-mediated transport, Golgi to endoplasmic reticulum"/>
    <property type="evidence" value="ECO:0007669"/>
    <property type="project" value="TreeGrafter"/>
</dbReference>
<dbReference type="PROSITE" id="PS50082">
    <property type="entry name" value="WD_REPEATS_2"/>
    <property type="match status" value="4"/>
</dbReference>
<evidence type="ECO:0000259" key="7">
    <source>
        <dbReference type="Pfam" id="PF23598"/>
    </source>
</evidence>
<dbReference type="SUPFAM" id="SSF50978">
    <property type="entry name" value="WD40 repeat-like"/>
    <property type="match status" value="1"/>
</dbReference>
<evidence type="ECO:0000256" key="6">
    <source>
        <dbReference type="PROSITE-ProRule" id="PRU00221"/>
    </source>
</evidence>